<dbReference type="HOGENOM" id="CLU_714652_0_0_1"/>
<gene>
    <name evidence="2" type="ORF">GUITHDRAFT_120800</name>
</gene>
<dbReference type="GeneID" id="17289754"/>
<evidence type="ECO:0000313" key="2">
    <source>
        <dbReference type="EMBL" id="EKX33015.1"/>
    </source>
</evidence>
<dbReference type="InterPro" id="IPR027417">
    <property type="entry name" value="P-loop_NTPase"/>
</dbReference>
<sequence>MDVWKITLEAIEQYLHFQASPRRAEGIPSLEEYSCWHVSHVKKLTSGLEAEVEGSWEKDRQEDRRYPRRMKHLEEKNPDLTDAFKSVLYAGKVSLEMLSGPLQDFRDGIRQRALSPVLTEDICEGLQKNLVGKTFNKLAELRAEGSLWNHVLDRMTKLTHPGPFTIALIGKGDTDSDVLVFDARGFKECGEFDHQEILNMIDCVGVDLLLYVVDASSGDLTDYLEFDKYIREYKWSDAPRAVFTRMMEMEMSEVKSETQLSTSEFRLLLGKSSFLREAMKVSGATISLESEAMETGGKIVAEGTRAQLAEVRNHLELAATESFKGTTRRTIMRGIMGTKLDRRLEAAGRLLDFSEETDLPILWTSCGKSFHEFSDATASSLVRAILR</sequence>
<protein>
    <submittedName>
        <fullName evidence="2 3">Uncharacterized protein</fullName>
    </submittedName>
</protein>
<comment type="subcellular location">
    <subcellularLocation>
        <location evidence="1">Plastid</location>
        <location evidence="1">Chloroplast</location>
    </subcellularLocation>
</comment>
<dbReference type="GO" id="GO:0009507">
    <property type="term" value="C:chloroplast"/>
    <property type="evidence" value="ECO:0007669"/>
    <property type="project" value="UniProtKB-SubCell"/>
</dbReference>
<keyword evidence="4" id="KW-1185">Reference proteome</keyword>
<dbReference type="Gene3D" id="3.40.50.300">
    <property type="entry name" value="P-loop containing nucleotide triphosphate hydrolases"/>
    <property type="match status" value="1"/>
</dbReference>
<reference evidence="3" key="3">
    <citation type="submission" date="2016-03" db="UniProtKB">
        <authorList>
            <consortium name="EnsemblProtists"/>
        </authorList>
    </citation>
    <scope>IDENTIFICATION</scope>
</reference>
<dbReference type="EnsemblProtists" id="EKX33015">
    <property type="protein sequence ID" value="EKX33015"/>
    <property type="gene ID" value="GUITHDRAFT_120800"/>
</dbReference>
<dbReference type="EMBL" id="JH993160">
    <property type="protein sequence ID" value="EKX33015.1"/>
    <property type="molecule type" value="Genomic_DNA"/>
</dbReference>
<dbReference type="Proteomes" id="UP000011087">
    <property type="component" value="Unassembled WGS sequence"/>
</dbReference>
<dbReference type="AlphaFoldDB" id="L1IAZ4"/>
<evidence type="ECO:0000313" key="3">
    <source>
        <dbReference type="EnsemblProtists" id="EKX33015"/>
    </source>
</evidence>
<name>L1IAZ4_GUITC</name>
<accession>L1IAZ4</accession>
<dbReference type="KEGG" id="gtt:GUITHDRAFT_120800"/>
<reference evidence="2 4" key="1">
    <citation type="journal article" date="2012" name="Nature">
        <title>Algal genomes reveal evolutionary mosaicism and the fate of nucleomorphs.</title>
        <authorList>
            <consortium name="DOE Joint Genome Institute"/>
            <person name="Curtis B.A."/>
            <person name="Tanifuji G."/>
            <person name="Burki F."/>
            <person name="Gruber A."/>
            <person name="Irimia M."/>
            <person name="Maruyama S."/>
            <person name="Arias M.C."/>
            <person name="Ball S.G."/>
            <person name="Gile G.H."/>
            <person name="Hirakawa Y."/>
            <person name="Hopkins J.F."/>
            <person name="Kuo A."/>
            <person name="Rensing S.A."/>
            <person name="Schmutz J."/>
            <person name="Symeonidi A."/>
            <person name="Elias M."/>
            <person name="Eveleigh R.J."/>
            <person name="Herman E.K."/>
            <person name="Klute M.J."/>
            <person name="Nakayama T."/>
            <person name="Obornik M."/>
            <person name="Reyes-Prieto A."/>
            <person name="Armbrust E.V."/>
            <person name="Aves S.J."/>
            <person name="Beiko R.G."/>
            <person name="Coutinho P."/>
            <person name="Dacks J.B."/>
            <person name="Durnford D.G."/>
            <person name="Fast N.M."/>
            <person name="Green B.R."/>
            <person name="Grisdale C.J."/>
            <person name="Hempel F."/>
            <person name="Henrissat B."/>
            <person name="Hoppner M.P."/>
            <person name="Ishida K."/>
            <person name="Kim E."/>
            <person name="Koreny L."/>
            <person name="Kroth P.G."/>
            <person name="Liu Y."/>
            <person name="Malik S.B."/>
            <person name="Maier U.G."/>
            <person name="McRose D."/>
            <person name="Mock T."/>
            <person name="Neilson J.A."/>
            <person name="Onodera N.T."/>
            <person name="Poole A.M."/>
            <person name="Pritham E.J."/>
            <person name="Richards T.A."/>
            <person name="Rocap G."/>
            <person name="Roy S.W."/>
            <person name="Sarai C."/>
            <person name="Schaack S."/>
            <person name="Shirato S."/>
            <person name="Slamovits C.H."/>
            <person name="Spencer D.F."/>
            <person name="Suzuki S."/>
            <person name="Worden A.Z."/>
            <person name="Zauner S."/>
            <person name="Barry K."/>
            <person name="Bell C."/>
            <person name="Bharti A.K."/>
            <person name="Crow J.A."/>
            <person name="Grimwood J."/>
            <person name="Kramer R."/>
            <person name="Lindquist E."/>
            <person name="Lucas S."/>
            <person name="Salamov A."/>
            <person name="McFadden G.I."/>
            <person name="Lane C.E."/>
            <person name="Keeling P.J."/>
            <person name="Gray M.W."/>
            <person name="Grigoriev I.V."/>
            <person name="Archibald J.M."/>
        </authorList>
    </citation>
    <scope>NUCLEOTIDE SEQUENCE</scope>
    <source>
        <strain evidence="2 4">CCMP2712</strain>
    </source>
</reference>
<dbReference type="PaxDb" id="55529-EKX33015"/>
<proteinExistence type="predicted"/>
<reference evidence="4" key="2">
    <citation type="submission" date="2012-11" db="EMBL/GenBank/DDBJ databases">
        <authorList>
            <person name="Kuo A."/>
            <person name="Curtis B.A."/>
            <person name="Tanifuji G."/>
            <person name="Burki F."/>
            <person name="Gruber A."/>
            <person name="Irimia M."/>
            <person name="Maruyama S."/>
            <person name="Arias M.C."/>
            <person name="Ball S.G."/>
            <person name="Gile G.H."/>
            <person name="Hirakawa Y."/>
            <person name="Hopkins J.F."/>
            <person name="Rensing S.A."/>
            <person name="Schmutz J."/>
            <person name="Symeonidi A."/>
            <person name="Elias M."/>
            <person name="Eveleigh R.J."/>
            <person name="Herman E.K."/>
            <person name="Klute M.J."/>
            <person name="Nakayama T."/>
            <person name="Obornik M."/>
            <person name="Reyes-Prieto A."/>
            <person name="Armbrust E.V."/>
            <person name="Aves S.J."/>
            <person name="Beiko R.G."/>
            <person name="Coutinho P."/>
            <person name="Dacks J.B."/>
            <person name="Durnford D.G."/>
            <person name="Fast N.M."/>
            <person name="Green B.R."/>
            <person name="Grisdale C."/>
            <person name="Hempe F."/>
            <person name="Henrissat B."/>
            <person name="Hoppner M.P."/>
            <person name="Ishida K.-I."/>
            <person name="Kim E."/>
            <person name="Koreny L."/>
            <person name="Kroth P.G."/>
            <person name="Liu Y."/>
            <person name="Malik S.-B."/>
            <person name="Maier U.G."/>
            <person name="McRose D."/>
            <person name="Mock T."/>
            <person name="Neilson J.A."/>
            <person name="Onodera N.T."/>
            <person name="Poole A.M."/>
            <person name="Pritham E.J."/>
            <person name="Richards T.A."/>
            <person name="Rocap G."/>
            <person name="Roy S.W."/>
            <person name="Sarai C."/>
            <person name="Schaack S."/>
            <person name="Shirato S."/>
            <person name="Slamovits C.H."/>
            <person name="Spencer D.F."/>
            <person name="Suzuki S."/>
            <person name="Worden A.Z."/>
            <person name="Zauner S."/>
            <person name="Barry K."/>
            <person name="Bell C."/>
            <person name="Bharti A.K."/>
            <person name="Crow J.A."/>
            <person name="Grimwood J."/>
            <person name="Kramer R."/>
            <person name="Lindquist E."/>
            <person name="Lucas S."/>
            <person name="Salamov A."/>
            <person name="McFadden G.I."/>
            <person name="Lane C.E."/>
            <person name="Keeling P.J."/>
            <person name="Gray M.W."/>
            <person name="Grigoriev I.V."/>
            <person name="Archibald J.M."/>
        </authorList>
    </citation>
    <scope>NUCLEOTIDE SEQUENCE</scope>
    <source>
        <strain evidence="4">CCMP2712</strain>
    </source>
</reference>
<dbReference type="RefSeq" id="XP_005819995.1">
    <property type="nucleotide sequence ID" value="XM_005819938.1"/>
</dbReference>
<evidence type="ECO:0000313" key="4">
    <source>
        <dbReference type="Proteomes" id="UP000011087"/>
    </source>
</evidence>
<organism evidence="2">
    <name type="scientific">Guillardia theta (strain CCMP2712)</name>
    <name type="common">Cryptophyte</name>
    <dbReference type="NCBI Taxonomy" id="905079"/>
    <lineage>
        <taxon>Eukaryota</taxon>
        <taxon>Cryptophyceae</taxon>
        <taxon>Pyrenomonadales</taxon>
        <taxon>Geminigeraceae</taxon>
        <taxon>Guillardia</taxon>
    </lineage>
</organism>
<evidence type="ECO:0000256" key="1">
    <source>
        <dbReference type="ARBA" id="ARBA00004229"/>
    </source>
</evidence>